<accession>A0A397VP19</accession>
<feature type="transmembrane region" description="Helical" evidence="5">
    <location>
        <begin position="73"/>
        <end position="92"/>
    </location>
</feature>
<comment type="subcellular location">
    <subcellularLocation>
        <location evidence="1">Membrane</location>
        <topology evidence="1">Multi-pass membrane protein</topology>
    </subcellularLocation>
</comment>
<name>A0A397VP19_9GLOM</name>
<keyword evidence="3 5" id="KW-1133">Transmembrane helix</keyword>
<dbReference type="OrthoDB" id="2352140at2759"/>
<organism evidence="7 8">
    <name type="scientific">Gigaspora rosea</name>
    <dbReference type="NCBI Taxonomy" id="44941"/>
    <lineage>
        <taxon>Eukaryota</taxon>
        <taxon>Fungi</taxon>
        <taxon>Fungi incertae sedis</taxon>
        <taxon>Mucoromycota</taxon>
        <taxon>Glomeromycotina</taxon>
        <taxon>Glomeromycetes</taxon>
        <taxon>Diversisporales</taxon>
        <taxon>Gigasporaceae</taxon>
        <taxon>Gigaspora</taxon>
    </lineage>
</organism>
<evidence type="ECO:0000259" key="6">
    <source>
        <dbReference type="Pfam" id="PF00520"/>
    </source>
</evidence>
<gene>
    <name evidence="7" type="ORF">C2G38_2032034</name>
</gene>
<sequence length="207" mass="23419">MVLAFAHSFHLLLRPTSEYSYDQSSDTNDANNPWNLVSNYKFISSNGTIGKSALIETPDENTNLFAKFSTSILAVYLMLTGNTSAVTSWGLVNNWTLTLLLVLFSFFTTIYLLNLFISLLGNAINQIYNEESFLQLRGEDEQNEEVLQNLLPQIQKIVEAKDLTNHLTEDLPYNLIAKQLKTKDLIKNSTKDLAEDWPYGLIAQESN</sequence>
<dbReference type="GO" id="GO:0016020">
    <property type="term" value="C:membrane"/>
    <property type="evidence" value="ECO:0007669"/>
    <property type="project" value="UniProtKB-SubCell"/>
</dbReference>
<keyword evidence="4 5" id="KW-0472">Membrane</keyword>
<reference evidence="7 8" key="1">
    <citation type="submission" date="2018-06" db="EMBL/GenBank/DDBJ databases">
        <title>Comparative genomics reveals the genomic features of Rhizophagus irregularis, R. cerebriforme, R. diaphanum and Gigaspora rosea, and their symbiotic lifestyle signature.</title>
        <authorList>
            <person name="Morin E."/>
            <person name="San Clemente H."/>
            <person name="Chen E.C.H."/>
            <person name="De La Providencia I."/>
            <person name="Hainaut M."/>
            <person name="Kuo A."/>
            <person name="Kohler A."/>
            <person name="Murat C."/>
            <person name="Tang N."/>
            <person name="Roy S."/>
            <person name="Loubradou J."/>
            <person name="Henrissat B."/>
            <person name="Grigoriev I.V."/>
            <person name="Corradi N."/>
            <person name="Roux C."/>
            <person name="Martin F.M."/>
        </authorList>
    </citation>
    <scope>NUCLEOTIDE SEQUENCE [LARGE SCALE GENOMIC DNA]</scope>
    <source>
        <strain evidence="7 8">DAOM 194757</strain>
    </source>
</reference>
<evidence type="ECO:0000313" key="7">
    <source>
        <dbReference type="EMBL" id="RIB24244.1"/>
    </source>
</evidence>
<comment type="caution">
    <text evidence="7">The sequence shown here is derived from an EMBL/GenBank/DDBJ whole genome shotgun (WGS) entry which is preliminary data.</text>
</comment>
<evidence type="ECO:0000256" key="1">
    <source>
        <dbReference type="ARBA" id="ARBA00004141"/>
    </source>
</evidence>
<evidence type="ECO:0000256" key="5">
    <source>
        <dbReference type="SAM" id="Phobius"/>
    </source>
</evidence>
<dbReference type="AlphaFoldDB" id="A0A397VP19"/>
<evidence type="ECO:0000256" key="4">
    <source>
        <dbReference type="ARBA" id="ARBA00023136"/>
    </source>
</evidence>
<keyword evidence="8" id="KW-1185">Reference proteome</keyword>
<feature type="transmembrane region" description="Helical" evidence="5">
    <location>
        <begin position="99"/>
        <end position="120"/>
    </location>
</feature>
<dbReference type="InterPro" id="IPR005821">
    <property type="entry name" value="Ion_trans_dom"/>
</dbReference>
<dbReference type="GO" id="GO:0005216">
    <property type="term" value="F:monoatomic ion channel activity"/>
    <property type="evidence" value="ECO:0007669"/>
    <property type="project" value="InterPro"/>
</dbReference>
<evidence type="ECO:0000313" key="8">
    <source>
        <dbReference type="Proteomes" id="UP000266673"/>
    </source>
</evidence>
<dbReference type="Pfam" id="PF00520">
    <property type="entry name" value="Ion_trans"/>
    <property type="match status" value="1"/>
</dbReference>
<feature type="domain" description="Ion transport" evidence="6">
    <location>
        <begin position="56"/>
        <end position="131"/>
    </location>
</feature>
<keyword evidence="2 5" id="KW-0812">Transmembrane</keyword>
<dbReference type="EMBL" id="QKWP01000224">
    <property type="protein sequence ID" value="RIB24244.1"/>
    <property type="molecule type" value="Genomic_DNA"/>
</dbReference>
<protein>
    <recommendedName>
        <fullName evidence="6">Ion transport domain-containing protein</fullName>
    </recommendedName>
</protein>
<evidence type="ECO:0000256" key="3">
    <source>
        <dbReference type="ARBA" id="ARBA00022989"/>
    </source>
</evidence>
<proteinExistence type="predicted"/>
<dbReference type="Proteomes" id="UP000266673">
    <property type="component" value="Unassembled WGS sequence"/>
</dbReference>
<evidence type="ECO:0000256" key="2">
    <source>
        <dbReference type="ARBA" id="ARBA00022692"/>
    </source>
</evidence>
<dbReference type="Gene3D" id="1.10.287.70">
    <property type="match status" value="1"/>
</dbReference>